<sequence length="130" mass="14294">MIFLDEKKKQYVKITSHRTGGYGFSAGFTNQKPVGLDATREGLIAVRDRINELLEIEDGPVAKSKSVRKKPVAYATVQDLESVDASIVRIAVMLGLQPAEIAQAMRTTTSQVRLALELKNTRPKNPPGKD</sequence>
<protein>
    <submittedName>
        <fullName evidence="1">Uncharacterized protein</fullName>
    </submittedName>
</protein>
<dbReference type="EMBL" id="PQ015379">
    <property type="protein sequence ID" value="XDJ15379.1"/>
    <property type="molecule type" value="Genomic_DNA"/>
</dbReference>
<reference evidence="1" key="1">
    <citation type="submission" date="2024-07" db="EMBL/GenBank/DDBJ databases">
        <authorList>
            <person name="Bringhurst R.M."/>
            <person name="Homer T.E."/>
        </authorList>
    </citation>
    <scope>NUCLEOTIDE SEQUENCE</scope>
</reference>
<accession>A0AB39CEQ6</accession>
<evidence type="ECO:0000313" key="1">
    <source>
        <dbReference type="EMBL" id="XDJ15379.1"/>
    </source>
</evidence>
<name>A0AB39CEQ6_9VIRU</name>
<proteinExistence type="predicted"/>
<organism evidence="1">
    <name type="scientific">Pseudomonas phage HRDY3</name>
    <dbReference type="NCBI Taxonomy" id="3236930"/>
    <lineage>
        <taxon>Viruses</taxon>
    </lineage>
</organism>